<keyword evidence="3" id="KW-1185">Reference proteome</keyword>
<organism evidence="2 3">
    <name type="scientific">Perkinsus chesapeaki</name>
    <name type="common">Clam parasite</name>
    <name type="synonym">Perkinsus andrewsi</name>
    <dbReference type="NCBI Taxonomy" id="330153"/>
    <lineage>
        <taxon>Eukaryota</taxon>
        <taxon>Sar</taxon>
        <taxon>Alveolata</taxon>
        <taxon>Perkinsozoa</taxon>
        <taxon>Perkinsea</taxon>
        <taxon>Perkinsida</taxon>
        <taxon>Perkinsidae</taxon>
        <taxon>Perkinsus</taxon>
    </lineage>
</organism>
<dbReference type="EMBL" id="JAAPAO010000006">
    <property type="protein sequence ID" value="KAF4677893.1"/>
    <property type="molecule type" value="Genomic_DNA"/>
</dbReference>
<comment type="caution">
    <text evidence="2">The sequence shown here is derived from an EMBL/GenBank/DDBJ whole genome shotgun (WGS) entry which is preliminary data.</text>
</comment>
<dbReference type="AlphaFoldDB" id="A0A7J6N1Z7"/>
<sequence>MSSSHMTSHFPGVLRVTWELIPEVNMSSCSTETPWTGVACWPCPDEETYDRLAHQLHNLRLSTDNSSSSSVMGVKEIEDLEKVRAMLSAALRATKYLKDSVERENSMSCHNIDAPLAIVDKPTRSLPTTGPCSSESTTPRSSSSFASRETAFQSRDTKGSELERSSMEIKLSEMRKRFAIPPSPRRLEREASGVNARSRKVLQAHSSDPAWNTDSSFLQTVQSARTLPLRSPRADSTEVLTERASGRPPRVAPLPFTMGDLSIYNRR</sequence>
<accession>A0A7J6N1Z7</accession>
<evidence type="ECO:0000313" key="2">
    <source>
        <dbReference type="EMBL" id="KAF4677893.1"/>
    </source>
</evidence>
<feature type="compositionally biased region" description="Polar residues" evidence="1">
    <location>
        <begin position="204"/>
        <end position="225"/>
    </location>
</feature>
<evidence type="ECO:0000256" key="1">
    <source>
        <dbReference type="SAM" id="MobiDB-lite"/>
    </source>
</evidence>
<gene>
    <name evidence="2" type="ORF">FOL47_008958</name>
</gene>
<feature type="compositionally biased region" description="Low complexity" evidence="1">
    <location>
        <begin position="133"/>
        <end position="152"/>
    </location>
</feature>
<name>A0A7J6N1Z7_PERCH</name>
<evidence type="ECO:0000313" key="3">
    <source>
        <dbReference type="Proteomes" id="UP000591131"/>
    </source>
</evidence>
<dbReference type="Proteomes" id="UP000591131">
    <property type="component" value="Unassembled WGS sequence"/>
</dbReference>
<feature type="compositionally biased region" description="Basic and acidic residues" evidence="1">
    <location>
        <begin position="232"/>
        <end position="245"/>
    </location>
</feature>
<feature type="compositionally biased region" description="Basic and acidic residues" evidence="1">
    <location>
        <begin position="155"/>
        <end position="176"/>
    </location>
</feature>
<feature type="region of interest" description="Disordered" evidence="1">
    <location>
        <begin position="120"/>
        <end position="253"/>
    </location>
</feature>
<reference evidence="2 3" key="1">
    <citation type="submission" date="2020-04" db="EMBL/GenBank/DDBJ databases">
        <title>Perkinsus chesapeaki whole genome sequence.</title>
        <authorList>
            <person name="Bogema D.R."/>
        </authorList>
    </citation>
    <scope>NUCLEOTIDE SEQUENCE [LARGE SCALE GENOMIC DNA]</scope>
    <source>
        <strain evidence="2">ATCC PRA-425</strain>
    </source>
</reference>
<proteinExistence type="predicted"/>
<protein>
    <submittedName>
        <fullName evidence="2">Uncharacterized protein</fullName>
    </submittedName>
</protein>